<dbReference type="Pfam" id="PF02770">
    <property type="entry name" value="Acyl-CoA_dh_M"/>
    <property type="match status" value="1"/>
</dbReference>
<dbReference type="InterPro" id="IPR013786">
    <property type="entry name" value="AcylCoA_DH/ox_N"/>
</dbReference>
<dbReference type="Gene3D" id="1.20.140.10">
    <property type="entry name" value="Butyryl-CoA Dehydrogenase, subunit A, domain 3"/>
    <property type="match status" value="1"/>
</dbReference>
<dbReference type="InterPro" id="IPR037069">
    <property type="entry name" value="AcylCoA_DH/ox_N_sf"/>
</dbReference>
<keyword evidence="4" id="KW-0274">FAD</keyword>
<dbReference type="InterPro" id="IPR006091">
    <property type="entry name" value="Acyl-CoA_Oxase/DH_mid-dom"/>
</dbReference>
<dbReference type="Pfam" id="PF00441">
    <property type="entry name" value="Acyl-CoA_dh_1"/>
    <property type="match status" value="1"/>
</dbReference>
<dbReference type="InterPro" id="IPR009100">
    <property type="entry name" value="AcylCoA_DH/oxidase_NM_dom_sf"/>
</dbReference>
<sequence>MEIGYTEEQDAMRSELRGYYEKLLDEATVAELNNSHGIGKGPRRVWKQMCADGWAGIGWPKEFGGQGRSAIEQFIFFDESMRAGAPVPMLSINTVGPTIMNFGTDQQKDFFLPKILAGDIHFCIGYSEPNAGTDLASLQTRAVRDGDVYVVNGQKMWTSLSSDADYCWLAVRTDADAAKHKGISILIMPMNTPGITLQKLNLIGEHDINAMFLDDVRIPVENCVGGENKGWTLITNQLNHERVTLCSTGVVERALADTLEWAKKTNLPDGRRVADQEWVQLNFARVHAKLDVLRLMNWQSAWEATQGKLDVGHCSSIKVYGTEFYLEAFRLLFEILGPPGYLKQGTPGSVLRARLESLYRGMLILTFGGGTNEMQRDLITMFSLGFPRAAR</sequence>
<evidence type="ECO:0000256" key="3">
    <source>
        <dbReference type="ARBA" id="ARBA00022630"/>
    </source>
</evidence>
<evidence type="ECO:0000256" key="2">
    <source>
        <dbReference type="ARBA" id="ARBA00009347"/>
    </source>
</evidence>
<feature type="domain" description="Acyl-CoA dehydrogenase/oxidase C-terminal" evidence="6">
    <location>
        <begin position="228"/>
        <end position="381"/>
    </location>
</feature>
<evidence type="ECO:0000259" key="6">
    <source>
        <dbReference type="Pfam" id="PF00441"/>
    </source>
</evidence>
<organism evidence="9">
    <name type="scientific">freshwater metagenome</name>
    <dbReference type="NCBI Taxonomy" id="449393"/>
    <lineage>
        <taxon>unclassified sequences</taxon>
        <taxon>metagenomes</taxon>
        <taxon>ecological metagenomes</taxon>
    </lineage>
</organism>
<dbReference type="PANTHER" id="PTHR43292">
    <property type="entry name" value="ACYL-COA DEHYDROGENASE"/>
    <property type="match status" value="1"/>
</dbReference>
<protein>
    <submittedName>
        <fullName evidence="9">Unannotated protein</fullName>
    </submittedName>
</protein>
<dbReference type="Pfam" id="PF02771">
    <property type="entry name" value="Acyl-CoA_dh_N"/>
    <property type="match status" value="1"/>
</dbReference>
<proteinExistence type="inferred from homology"/>
<evidence type="ECO:0000259" key="7">
    <source>
        <dbReference type="Pfam" id="PF02770"/>
    </source>
</evidence>
<accession>A0A6J6FYP1</accession>
<dbReference type="InterPro" id="IPR036250">
    <property type="entry name" value="AcylCo_DH-like_C"/>
</dbReference>
<dbReference type="EMBL" id="CAEZTS010000167">
    <property type="protein sequence ID" value="CAB4589708.1"/>
    <property type="molecule type" value="Genomic_DNA"/>
</dbReference>
<dbReference type="SUPFAM" id="SSF56645">
    <property type="entry name" value="Acyl-CoA dehydrogenase NM domain-like"/>
    <property type="match status" value="1"/>
</dbReference>
<dbReference type="PANTHER" id="PTHR43292:SF3">
    <property type="entry name" value="ACYL-COA DEHYDROGENASE FADE29"/>
    <property type="match status" value="1"/>
</dbReference>
<dbReference type="GO" id="GO:0050660">
    <property type="term" value="F:flavin adenine dinucleotide binding"/>
    <property type="evidence" value="ECO:0007669"/>
    <property type="project" value="InterPro"/>
</dbReference>
<name>A0A6J6FYP1_9ZZZZ</name>
<evidence type="ECO:0000256" key="5">
    <source>
        <dbReference type="ARBA" id="ARBA00023002"/>
    </source>
</evidence>
<dbReference type="AlphaFoldDB" id="A0A6J6FYP1"/>
<reference evidence="9" key="1">
    <citation type="submission" date="2020-05" db="EMBL/GenBank/DDBJ databases">
        <authorList>
            <person name="Chiriac C."/>
            <person name="Salcher M."/>
            <person name="Ghai R."/>
            <person name="Kavagutti S V."/>
        </authorList>
    </citation>
    <scope>NUCLEOTIDE SEQUENCE</scope>
</reference>
<dbReference type="Gene3D" id="2.40.110.10">
    <property type="entry name" value="Butyryl-CoA Dehydrogenase, subunit A, domain 2"/>
    <property type="match status" value="1"/>
</dbReference>
<evidence type="ECO:0000256" key="1">
    <source>
        <dbReference type="ARBA" id="ARBA00001974"/>
    </source>
</evidence>
<comment type="cofactor">
    <cofactor evidence="1">
        <name>FAD</name>
        <dbReference type="ChEBI" id="CHEBI:57692"/>
    </cofactor>
</comment>
<evidence type="ECO:0000313" key="9">
    <source>
        <dbReference type="EMBL" id="CAB4589708.1"/>
    </source>
</evidence>
<dbReference type="InterPro" id="IPR052161">
    <property type="entry name" value="Mycobact_Acyl-CoA_DH"/>
</dbReference>
<gene>
    <name evidence="9" type="ORF">UFOPK1722_01572</name>
</gene>
<dbReference type="Gene3D" id="1.10.540.10">
    <property type="entry name" value="Acyl-CoA dehydrogenase/oxidase, N-terminal domain"/>
    <property type="match status" value="1"/>
</dbReference>
<dbReference type="SUPFAM" id="SSF47203">
    <property type="entry name" value="Acyl-CoA dehydrogenase C-terminal domain-like"/>
    <property type="match status" value="1"/>
</dbReference>
<feature type="domain" description="Acyl-CoA oxidase/dehydrogenase middle" evidence="7">
    <location>
        <begin position="123"/>
        <end position="215"/>
    </location>
</feature>
<keyword evidence="5" id="KW-0560">Oxidoreductase</keyword>
<dbReference type="InterPro" id="IPR046373">
    <property type="entry name" value="Acyl-CoA_Oxase/DH_mid-dom_sf"/>
</dbReference>
<dbReference type="GO" id="GO:0016627">
    <property type="term" value="F:oxidoreductase activity, acting on the CH-CH group of donors"/>
    <property type="evidence" value="ECO:0007669"/>
    <property type="project" value="InterPro"/>
</dbReference>
<feature type="domain" description="Acyl-CoA dehydrogenase/oxidase N-terminal" evidence="8">
    <location>
        <begin position="6"/>
        <end position="119"/>
    </location>
</feature>
<dbReference type="InterPro" id="IPR009075">
    <property type="entry name" value="AcylCo_DH/oxidase_C"/>
</dbReference>
<comment type="similarity">
    <text evidence="2">Belongs to the acyl-CoA dehydrogenase family.</text>
</comment>
<evidence type="ECO:0000256" key="4">
    <source>
        <dbReference type="ARBA" id="ARBA00022827"/>
    </source>
</evidence>
<evidence type="ECO:0000259" key="8">
    <source>
        <dbReference type="Pfam" id="PF02771"/>
    </source>
</evidence>
<keyword evidence="3" id="KW-0285">Flavoprotein</keyword>
<dbReference type="GO" id="GO:0005886">
    <property type="term" value="C:plasma membrane"/>
    <property type="evidence" value="ECO:0007669"/>
    <property type="project" value="TreeGrafter"/>
</dbReference>